<reference evidence="1 2" key="1">
    <citation type="submission" date="2018-06" db="EMBL/GenBank/DDBJ databases">
        <title>Genomic Encyclopedia of Type Strains, Phase IV (KMG-IV): sequencing the most valuable type-strain genomes for metagenomic binning, comparative biology and taxonomic classification.</title>
        <authorList>
            <person name="Goeker M."/>
        </authorList>
    </citation>
    <scope>NUCLEOTIDE SEQUENCE [LARGE SCALE GENOMIC DNA]</scope>
    <source>
        <strain evidence="1 2">DSM 44599</strain>
    </source>
</reference>
<protein>
    <recommendedName>
        <fullName evidence="3">DNA-directed RNA polymerase subunit beta</fullName>
    </recommendedName>
</protein>
<dbReference type="AlphaFoldDB" id="A0A366D6Y8"/>
<accession>A0A366D6Y8</accession>
<name>A0A366D6Y8_9NOCA</name>
<sequence length="119" mass="12737">MAVGAIGAVTMPAALGMKVRARLRRTEPGRGPIILHPRSSRWTFLVDRDDYADLDRQFSTLFGLNVTVAALGAEIALPTPHVGGEADPLRVWIELPGNNLRPSVTRVVAAVLSSPATDL</sequence>
<dbReference type="Proteomes" id="UP000252586">
    <property type="component" value="Unassembled WGS sequence"/>
</dbReference>
<keyword evidence="2" id="KW-1185">Reference proteome</keyword>
<dbReference type="EMBL" id="QNRE01000015">
    <property type="protein sequence ID" value="RBO85224.1"/>
    <property type="molecule type" value="Genomic_DNA"/>
</dbReference>
<organism evidence="1 2">
    <name type="scientific">Nocardia puris</name>
    <dbReference type="NCBI Taxonomy" id="208602"/>
    <lineage>
        <taxon>Bacteria</taxon>
        <taxon>Bacillati</taxon>
        <taxon>Actinomycetota</taxon>
        <taxon>Actinomycetes</taxon>
        <taxon>Mycobacteriales</taxon>
        <taxon>Nocardiaceae</taxon>
        <taxon>Nocardia</taxon>
    </lineage>
</organism>
<evidence type="ECO:0000313" key="2">
    <source>
        <dbReference type="Proteomes" id="UP000252586"/>
    </source>
</evidence>
<comment type="caution">
    <text evidence="1">The sequence shown here is derived from an EMBL/GenBank/DDBJ whole genome shotgun (WGS) entry which is preliminary data.</text>
</comment>
<evidence type="ECO:0008006" key="3">
    <source>
        <dbReference type="Google" id="ProtNLM"/>
    </source>
</evidence>
<proteinExistence type="predicted"/>
<gene>
    <name evidence="1" type="ORF">DFR74_11572</name>
</gene>
<evidence type="ECO:0000313" key="1">
    <source>
        <dbReference type="EMBL" id="RBO85224.1"/>
    </source>
</evidence>